<dbReference type="EMBL" id="LBJQ01000062">
    <property type="protein sequence ID" value="RXH30961.1"/>
    <property type="molecule type" value="Genomic_DNA"/>
</dbReference>
<protein>
    <submittedName>
        <fullName evidence="2">Uncharacterized protein</fullName>
    </submittedName>
</protein>
<sequence>MRRLVGLACVLTLAAPATASAITAEVARACDAAVAKAFPPKQIGNPAAGSAKGTAKDRREYFEKCVANNGKVDDAPAEAPKDSKPSK</sequence>
<organism evidence="2 3">
    <name type="scientific">Bradyrhizobium nanningense</name>
    <dbReference type="NCBI Taxonomy" id="1325118"/>
    <lineage>
        <taxon>Bacteria</taxon>
        <taxon>Pseudomonadati</taxon>
        <taxon>Pseudomonadota</taxon>
        <taxon>Alphaproteobacteria</taxon>
        <taxon>Hyphomicrobiales</taxon>
        <taxon>Nitrobacteraceae</taxon>
        <taxon>Bradyrhizobium</taxon>
    </lineage>
</organism>
<gene>
    <name evidence="2" type="ORF">XH99_11235</name>
</gene>
<feature type="chain" id="PRO_5020271328" evidence="1">
    <location>
        <begin position="20"/>
        <end position="87"/>
    </location>
</feature>
<dbReference type="AlphaFoldDB" id="A0A4Q0S9W3"/>
<reference evidence="2 3" key="1">
    <citation type="submission" date="2015-04" db="EMBL/GenBank/DDBJ databases">
        <title>Comparative genomics of rhizobia nodulating Arachis hypogaea in China.</title>
        <authorList>
            <person name="Li Y."/>
        </authorList>
    </citation>
    <scope>NUCLEOTIDE SEQUENCE [LARGE SCALE GENOMIC DNA]</scope>
    <source>
        <strain evidence="2 3">CCBAU 51757</strain>
    </source>
</reference>
<feature type="signal peptide" evidence="1">
    <location>
        <begin position="1"/>
        <end position="19"/>
    </location>
</feature>
<dbReference type="Proteomes" id="UP000289546">
    <property type="component" value="Unassembled WGS sequence"/>
</dbReference>
<name>A0A4Q0S9W3_9BRAD</name>
<comment type="caution">
    <text evidence="2">The sequence shown here is derived from an EMBL/GenBank/DDBJ whole genome shotgun (WGS) entry which is preliminary data.</text>
</comment>
<evidence type="ECO:0000256" key="1">
    <source>
        <dbReference type="SAM" id="SignalP"/>
    </source>
</evidence>
<proteinExistence type="predicted"/>
<evidence type="ECO:0000313" key="2">
    <source>
        <dbReference type="EMBL" id="RXH30961.1"/>
    </source>
</evidence>
<accession>A0A4Q0S9W3</accession>
<evidence type="ECO:0000313" key="3">
    <source>
        <dbReference type="Proteomes" id="UP000289546"/>
    </source>
</evidence>
<keyword evidence="1" id="KW-0732">Signal</keyword>
<keyword evidence="3" id="KW-1185">Reference proteome</keyword>